<dbReference type="OrthoDB" id="495958at2759"/>
<dbReference type="KEGG" id="bpg:Bathy04g03510"/>
<evidence type="ECO:0000313" key="3">
    <source>
        <dbReference type="EMBL" id="CCO16004.1"/>
    </source>
</evidence>
<keyword evidence="2" id="KW-0732">Signal</keyword>
<protein>
    <submittedName>
        <fullName evidence="3">Uncharacterized protein</fullName>
    </submittedName>
</protein>
<reference evidence="3 4" key="1">
    <citation type="submission" date="2011-10" db="EMBL/GenBank/DDBJ databases">
        <authorList>
            <person name="Genoscope - CEA"/>
        </authorList>
    </citation>
    <scope>NUCLEOTIDE SEQUENCE [LARGE SCALE GENOMIC DNA]</scope>
    <source>
        <strain evidence="3 4">RCC 1105</strain>
    </source>
</reference>
<feature type="signal peptide" evidence="2">
    <location>
        <begin position="1"/>
        <end position="26"/>
    </location>
</feature>
<feature type="compositionally biased region" description="Basic residues" evidence="1">
    <location>
        <begin position="290"/>
        <end position="308"/>
    </location>
</feature>
<dbReference type="Proteomes" id="UP000198341">
    <property type="component" value="Chromosome 4"/>
</dbReference>
<accession>K8EDF2</accession>
<evidence type="ECO:0000256" key="2">
    <source>
        <dbReference type="SAM" id="SignalP"/>
    </source>
</evidence>
<dbReference type="GeneID" id="19016377"/>
<dbReference type="EMBL" id="FO082275">
    <property type="protein sequence ID" value="CCO16004.1"/>
    <property type="molecule type" value="Genomic_DNA"/>
</dbReference>
<evidence type="ECO:0000256" key="1">
    <source>
        <dbReference type="SAM" id="MobiDB-lite"/>
    </source>
</evidence>
<keyword evidence="4" id="KW-1185">Reference proteome</keyword>
<dbReference type="AlphaFoldDB" id="K8EDF2"/>
<gene>
    <name evidence="3" type="ORF">Bathy04g03510</name>
</gene>
<evidence type="ECO:0000313" key="4">
    <source>
        <dbReference type="Proteomes" id="UP000198341"/>
    </source>
</evidence>
<sequence length="317" mass="36240">MPRSRCFFLLFSLLLSSVVMMKTTEAVEEFETEKEMLDFIDDNSEDSLAVISLFRPDNEHEKFEIVYSDVEETFHAYGHEDVIFARANKLKGDKDTMPKTYVLKPQYRESKDAMVMNMTTNPAYDVKAVVNFVFYAMIPPYARWPPFPKSRGTEDEVQRANLHAKNDMPKVFVLTKPETAIDNGVVLHEVLTQVGQSLVGVMVVIQLSVKDKSFLRAAVYEGEEDQIMESLEKNDFVLVGYDRLTNVRDSVVFTDMDALSYESMVNFCMRFATKVGGDLLEGNRSPFPLKRSKNRRSKNTIGLGKHRGHNAEDLEEL</sequence>
<dbReference type="RefSeq" id="XP_007513479.1">
    <property type="nucleotide sequence ID" value="XM_007513417.1"/>
</dbReference>
<organism evidence="3 4">
    <name type="scientific">Bathycoccus prasinos</name>
    <dbReference type="NCBI Taxonomy" id="41875"/>
    <lineage>
        <taxon>Eukaryota</taxon>
        <taxon>Viridiplantae</taxon>
        <taxon>Chlorophyta</taxon>
        <taxon>Mamiellophyceae</taxon>
        <taxon>Mamiellales</taxon>
        <taxon>Bathycoccaceae</taxon>
        <taxon>Bathycoccus</taxon>
    </lineage>
</organism>
<proteinExistence type="predicted"/>
<name>K8EDF2_9CHLO</name>
<feature type="chain" id="PRO_5003917084" evidence="2">
    <location>
        <begin position="27"/>
        <end position="317"/>
    </location>
</feature>
<feature type="region of interest" description="Disordered" evidence="1">
    <location>
        <begin position="286"/>
        <end position="317"/>
    </location>
</feature>